<comment type="caution">
    <text evidence="1">The sequence shown here is derived from an EMBL/GenBank/DDBJ whole genome shotgun (WGS) entry which is preliminary data.</text>
</comment>
<dbReference type="RefSeq" id="WP_345679492.1">
    <property type="nucleotide sequence ID" value="NZ_BAABHS010000032.1"/>
</dbReference>
<dbReference type="PANTHER" id="PTHR43434">
    <property type="entry name" value="PHOSPHOGLYCOLATE PHOSPHATASE"/>
    <property type="match status" value="1"/>
</dbReference>
<dbReference type="InterPro" id="IPR050155">
    <property type="entry name" value="HAD-like_hydrolase_sf"/>
</dbReference>
<dbReference type="InterPro" id="IPR023214">
    <property type="entry name" value="HAD_sf"/>
</dbReference>
<dbReference type="Proteomes" id="UP001500466">
    <property type="component" value="Unassembled WGS sequence"/>
</dbReference>
<dbReference type="Gene3D" id="3.40.50.1000">
    <property type="entry name" value="HAD superfamily/HAD-like"/>
    <property type="match status" value="1"/>
</dbReference>
<proteinExistence type="predicted"/>
<dbReference type="SUPFAM" id="SSF56784">
    <property type="entry name" value="HAD-like"/>
    <property type="match status" value="1"/>
</dbReference>
<dbReference type="Pfam" id="PF00702">
    <property type="entry name" value="Hydrolase"/>
    <property type="match status" value="1"/>
</dbReference>
<dbReference type="InterPro" id="IPR022468">
    <property type="entry name" value="PhnX-like"/>
</dbReference>
<dbReference type="SFLD" id="SFLDG01129">
    <property type="entry name" value="C1.5:_HAD__Beta-PGM__Phosphata"/>
    <property type="match status" value="1"/>
</dbReference>
<gene>
    <name evidence="1" type="ORF">GCM10023205_66490</name>
</gene>
<evidence type="ECO:0000313" key="2">
    <source>
        <dbReference type="Proteomes" id="UP001500466"/>
    </source>
</evidence>
<dbReference type="PANTHER" id="PTHR43434:SF19">
    <property type="entry name" value="PHOSPHONOACETALDEHYDE HYDROLASE"/>
    <property type="match status" value="1"/>
</dbReference>
<dbReference type="NCBIfam" id="TIGR03351">
    <property type="entry name" value="PhnX-like"/>
    <property type="match status" value="1"/>
</dbReference>
<dbReference type="SFLD" id="SFLDS00003">
    <property type="entry name" value="Haloacid_Dehalogenase"/>
    <property type="match status" value="1"/>
</dbReference>
<evidence type="ECO:0000313" key="1">
    <source>
        <dbReference type="EMBL" id="GAA4986593.1"/>
    </source>
</evidence>
<protein>
    <submittedName>
        <fullName evidence="1">Phosphonatase-like hydrolase</fullName>
    </submittedName>
</protein>
<organism evidence="1 2">
    <name type="scientific">Yinghuangia aomiensis</name>
    <dbReference type="NCBI Taxonomy" id="676205"/>
    <lineage>
        <taxon>Bacteria</taxon>
        <taxon>Bacillati</taxon>
        <taxon>Actinomycetota</taxon>
        <taxon>Actinomycetes</taxon>
        <taxon>Kitasatosporales</taxon>
        <taxon>Streptomycetaceae</taxon>
        <taxon>Yinghuangia</taxon>
    </lineage>
</organism>
<sequence length="232" mass="23809">MTQLVVLDMAGTTVADDGLVVEAFTRAIAAAGVDRDTPDYDRMLRYVHDTMGESKISVFRALLGHDEERARAANTAFEAAYGELVAAGACAPVPGAADAIAELRGAGVKVALTTGFGRDTQAAILDALGWQDIANLVLCPADTEHGRGRPYPDLVLTAVLRLGVDDVREVATAGDTAFDVLCGLRSGARIAAGVLTGAHDRTALAAAGATHVLDSVRDLPALVRTGSAGSAG</sequence>
<keyword evidence="2" id="KW-1185">Reference proteome</keyword>
<accession>A0ABP9I4A8</accession>
<reference evidence="2" key="1">
    <citation type="journal article" date="2019" name="Int. J. Syst. Evol. Microbiol.">
        <title>The Global Catalogue of Microorganisms (GCM) 10K type strain sequencing project: providing services to taxonomists for standard genome sequencing and annotation.</title>
        <authorList>
            <consortium name="The Broad Institute Genomics Platform"/>
            <consortium name="The Broad Institute Genome Sequencing Center for Infectious Disease"/>
            <person name="Wu L."/>
            <person name="Ma J."/>
        </authorList>
    </citation>
    <scope>NUCLEOTIDE SEQUENCE [LARGE SCALE GENOMIC DNA]</scope>
    <source>
        <strain evidence="2">JCM 17986</strain>
    </source>
</reference>
<name>A0ABP9I4A8_9ACTN</name>
<dbReference type="EMBL" id="BAABHS010000032">
    <property type="protein sequence ID" value="GAA4986593.1"/>
    <property type="molecule type" value="Genomic_DNA"/>
</dbReference>
<dbReference type="InterPro" id="IPR036412">
    <property type="entry name" value="HAD-like_sf"/>
</dbReference>